<reference evidence="18 19" key="1">
    <citation type="submission" date="2020-01" db="EMBL/GenBank/DDBJ databases">
        <title>Genetics and antimicrobial susceptibilities of Nocardia species isolated from the soil; a comparison with species isolated from humans.</title>
        <authorList>
            <person name="Carrasco G."/>
            <person name="Monzon S."/>
            <person name="Sansegundo M."/>
            <person name="Garcia E."/>
            <person name="Garrido N."/>
            <person name="Medina M.J."/>
            <person name="Villalon P."/>
            <person name="Ramirez-Arocha A.C."/>
            <person name="Jimenez P."/>
            <person name="Cuesta I."/>
            <person name="Valdezate S."/>
        </authorList>
    </citation>
    <scope>NUCLEOTIDE SEQUENCE [LARGE SCALE GENOMIC DNA]</scope>
    <source>
        <strain evidence="18 19">CNM20110639</strain>
    </source>
</reference>
<dbReference type="InterPro" id="IPR050396">
    <property type="entry name" value="Glycosyltr_51/Transpeptidase"/>
</dbReference>
<dbReference type="EMBL" id="JAAGUZ010000042">
    <property type="protein sequence ID" value="NEW46081.1"/>
    <property type="molecule type" value="Genomic_DNA"/>
</dbReference>
<keyword evidence="5" id="KW-0328">Glycosyltransferase</keyword>
<dbReference type="AlphaFoldDB" id="A0A6P1D958"/>
<keyword evidence="15" id="KW-0812">Transmembrane</keyword>
<evidence type="ECO:0000256" key="15">
    <source>
        <dbReference type="SAM" id="Phobius"/>
    </source>
</evidence>
<evidence type="ECO:0000256" key="5">
    <source>
        <dbReference type="ARBA" id="ARBA00022676"/>
    </source>
</evidence>
<keyword evidence="7" id="KW-0378">Hydrolase</keyword>
<keyword evidence="11" id="KW-0961">Cell wall biogenesis/degradation</keyword>
<feature type="domain" description="Glycosyl transferase family 51" evidence="17">
    <location>
        <begin position="116"/>
        <end position="288"/>
    </location>
</feature>
<evidence type="ECO:0000256" key="8">
    <source>
        <dbReference type="ARBA" id="ARBA00022960"/>
    </source>
</evidence>
<dbReference type="InterPro" id="IPR023346">
    <property type="entry name" value="Lysozyme-like_dom_sf"/>
</dbReference>
<dbReference type="GO" id="GO:0071555">
    <property type="term" value="P:cell wall organization"/>
    <property type="evidence" value="ECO:0007669"/>
    <property type="project" value="UniProtKB-KW"/>
</dbReference>
<dbReference type="Pfam" id="PF00905">
    <property type="entry name" value="Transpeptidase"/>
    <property type="match status" value="1"/>
</dbReference>
<dbReference type="InterPro" id="IPR036950">
    <property type="entry name" value="PBP_transglycosylase"/>
</dbReference>
<keyword evidence="8" id="KW-0133">Cell shape</keyword>
<name>A0A6P1D958_9NOCA</name>
<dbReference type="PANTHER" id="PTHR32282:SF34">
    <property type="entry name" value="PENICILLIN-BINDING PROTEIN 1A"/>
    <property type="match status" value="1"/>
</dbReference>
<evidence type="ECO:0000256" key="4">
    <source>
        <dbReference type="ARBA" id="ARBA00022670"/>
    </source>
</evidence>
<evidence type="ECO:0000259" key="17">
    <source>
        <dbReference type="Pfam" id="PF00912"/>
    </source>
</evidence>
<evidence type="ECO:0000256" key="9">
    <source>
        <dbReference type="ARBA" id="ARBA00022984"/>
    </source>
</evidence>
<feature type="compositionally biased region" description="Pro residues" evidence="14">
    <location>
        <begin position="728"/>
        <end position="761"/>
    </location>
</feature>
<evidence type="ECO:0000256" key="7">
    <source>
        <dbReference type="ARBA" id="ARBA00022801"/>
    </source>
</evidence>
<feature type="region of interest" description="Disordered" evidence="14">
    <location>
        <begin position="1"/>
        <end position="59"/>
    </location>
</feature>
<dbReference type="GO" id="GO:0030288">
    <property type="term" value="C:outer membrane-bounded periplasmic space"/>
    <property type="evidence" value="ECO:0007669"/>
    <property type="project" value="TreeGrafter"/>
</dbReference>
<evidence type="ECO:0000256" key="10">
    <source>
        <dbReference type="ARBA" id="ARBA00023268"/>
    </source>
</evidence>
<feature type="domain" description="Penicillin-binding protein transpeptidase" evidence="16">
    <location>
        <begin position="381"/>
        <end position="648"/>
    </location>
</feature>
<dbReference type="GO" id="GO:0008360">
    <property type="term" value="P:regulation of cell shape"/>
    <property type="evidence" value="ECO:0007669"/>
    <property type="project" value="UniProtKB-KW"/>
</dbReference>
<evidence type="ECO:0000313" key="18">
    <source>
        <dbReference type="EMBL" id="NEW46081.1"/>
    </source>
</evidence>
<feature type="region of interest" description="Disordered" evidence="14">
    <location>
        <begin position="688"/>
        <end position="763"/>
    </location>
</feature>
<comment type="similarity">
    <text evidence="2">In the N-terminal section; belongs to the glycosyltransferase 51 family.</text>
</comment>
<feature type="compositionally biased region" description="Gly residues" evidence="14">
    <location>
        <begin position="39"/>
        <end position="48"/>
    </location>
</feature>
<evidence type="ECO:0000256" key="14">
    <source>
        <dbReference type="SAM" id="MobiDB-lite"/>
    </source>
</evidence>
<protein>
    <submittedName>
        <fullName evidence="18">Penicillin-binding protein</fullName>
    </submittedName>
</protein>
<dbReference type="FunFam" id="1.10.3810.10:FF:000001">
    <property type="entry name" value="Penicillin-binding protein 1A"/>
    <property type="match status" value="1"/>
</dbReference>
<dbReference type="SUPFAM" id="SSF56601">
    <property type="entry name" value="beta-lactamase/transpeptidase-like"/>
    <property type="match status" value="1"/>
</dbReference>
<gene>
    <name evidence="18" type="ORF">GV789_16725</name>
</gene>
<keyword evidence="15" id="KW-0472">Membrane</keyword>
<comment type="similarity">
    <text evidence="1">In the C-terminal section; belongs to the transpeptidase family.</text>
</comment>
<dbReference type="Pfam" id="PF00912">
    <property type="entry name" value="Transgly"/>
    <property type="match status" value="1"/>
</dbReference>
<feature type="region of interest" description="Disordered" evidence="14">
    <location>
        <begin position="605"/>
        <end position="624"/>
    </location>
</feature>
<keyword evidence="4" id="KW-0645">Protease</keyword>
<evidence type="ECO:0000313" key="19">
    <source>
        <dbReference type="Proteomes" id="UP000468928"/>
    </source>
</evidence>
<comment type="catalytic activity">
    <reaction evidence="12">
        <text>Preferential cleavage: (Ac)2-L-Lys-D-Ala-|-D-Ala. Also transpeptidation of peptidyl-alanyl moieties that are N-acyl substituents of D-alanine.</text>
        <dbReference type="EC" id="3.4.16.4"/>
    </reaction>
</comment>
<dbReference type="GO" id="GO:0008658">
    <property type="term" value="F:penicillin binding"/>
    <property type="evidence" value="ECO:0007669"/>
    <property type="project" value="InterPro"/>
</dbReference>
<keyword evidence="6" id="KW-0808">Transferase</keyword>
<sequence length="775" mass="82172">MSSFRDRRPRTARGRSPEPEYASISGFNPRGGKSDDGGRTGARSGGDGAPDADRRPRSGRGRRIRRLILALFVIFIAVPALLMALFYWSAEIPSPSAMRTNQIATIVAADGTTVIAKVVPPEGNRTPVPLSDVPVHVRNAVISAEDRNFYTNPGYSIPGFLRAARDNLLGKENAGGGSTITQQYVKNAFLGSERTVTRKMRELVIAAKMAREWSKDDILAAYLNTIYYGRGAYGIAAAAKAYFNKPVPELTLAEGAILASLVRSPSILDPETHLEDLKARWKYVLDGMVEMGVLNRADRETATFPQIIPIAEVADDSAARGPEGLIRTQVLRELLAAGISEHELNTGALQITTTIDPKAQQSAVAAAQDATEGQPPGLRTAVVSIDPRSGAVRAYYGGADGVGFDFAQAPVQTGSAFKTFAVLAAQRQGISMVKQFDSSPVQVNDVVVRNVDNESCGTCSLAEAFKRSLNTSFYRLTQSMFNGPQAIADAAHQAGIPEQIPGVAGLSLSENGGPPAPSIVLGVYQVRPIDMASAYATIAASGMYHQPHFVQRVVTGTGRVLLDRGAPEHQVGKQLPPGEQRFPNSIADRTTQAMLPIAAYSNGHSLHGRPSAAKTGTTQLGDTGENKDAWMVGFTPSLSTAVWVGTEHSQPIRSAGGGRIYGSGLPSDIWKQTMDGALEDTPVENFPVPEGGGSGLPIIPAGPPQQSGGPYDILNPPPGQQPRGPEIIIPPAPQSPAPEPQEPIVIFPPQPPPPPPPPPPRQVEILPGIVIPVPG</sequence>
<dbReference type="GO" id="GO:0008955">
    <property type="term" value="F:peptidoglycan glycosyltransferase activity"/>
    <property type="evidence" value="ECO:0007669"/>
    <property type="project" value="UniProtKB-EC"/>
</dbReference>
<dbReference type="GO" id="GO:0006508">
    <property type="term" value="P:proteolysis"/>
    <property type="evidence" value="ECO:0007669"/>
    <property type="project" value="UniProtKB-KW"/>
</dbReference>
<dbReference type="InterPro" id="IPR001460">
    <property type="entry name" value="PCN-bd_Tpept"/>
</dbReference>
<evidence type="ECO:0000256" key="1">
    <source>
        <dbReference type="ARBA" id="ARBA00007090"/>
    </source>
</evidence>
<evidence type="ECO:0000256" key="3">
    <source>
        <dbReference type="ARBA" id="ARBA00022645"/>
    </source>
</evidence>
<evidence type="ECO:0000256" key="6">
    <source>
        <dbReference type="ARBA" id="ARBA00022679"/>
    </source>
</evidence>
<evidence type="ECO:0000259" key="16">
    <source>
        <dbReference type="Pfam" id="PF00905"/>
    </source>
</evidence>
<organism evidence="18 19">
    <name type="scientific">Nocardia cyriacigeorgica</name>
    <dbReference type="NCBI Taxonomy" id="135487"/>
    <lineage>
        <taxon>Bacteria</taxon>
        <taxon>Bacillati</taxon>
        <taxon>Actinomycetota</taxon>
        <taxon>Actinomycetes</taxon>
        <taxon>Mycobacteriales</taxon>
        <taxon>Nocardiaceae</taxon>
        <taxon>Nocardia</taxon>
    </lineage>
</organism>
<dbReference type="SUPFAM" id="SSF53955">
    <property type="entry name" value="Lysozyme-like"/>
    <property type="match status" value="1"/>
</dbReference>
<dbReference type="Gene3D" id="3.40.710.10">
    <property type="entry name" value="DD-peptidase/beta-lactamase superfamily"/>
    <property type="match status" value="1"/>
</dbReference>
<keyword evidence="3" id="KW-0121">Carboxypeptidase</keyword>
<comment type="catalytic activity">
    <reaction evidence="13">
        <text>[GlcNAc-(1-&gt;4)-Mur2Ac(oyl-L-Ala-gamma-D-Glu-L-Lys-D-Ala-D-Ala)](n)-di-trans,octa-cis-undecaprenyl diphosphate + beta-D-GlcNAc-(1-&gt;4)-Mur2Ac(oyl-L-Ala-gamma-D-Glu-L-Lys-D-Ala-D-Ala)-di-trans,octa-cis-undecaprenyl diphosphate = [GlcNAc-(1-&gt;4)-Mur2Ac(oyl-L-Ala-gamma-D-Glu-L-Lys-D-Ala-D-Ala)](n+1)-di-trans,octa-cis-undecaprenyl diphosphate + di-trans,octa-cis-undecaprenyl diphosphate + H(+)</text>
        <dbReference type="Rhea" id="RHEA:23708"/>
        <dbReference type="Rhea" id="RHEA-COMP:9602"/>
        <dbReference type="Rhea" id="RHEA-COMP:9603"/>
        <dbReference type="ChEBI" id="CHEBI:15378"/>
        <dbReference type="ChEBI" id="CHEBI:58405"/>
        <dbReference type="ChEBI" id="CHEBI:60033"/>
        <dbReference type="ChEBI" id="CHEBI:78435"/>
        <dbReference type="EC" id="2.4.99.28"/>
    </reaction>
</comment>
<evidence type="ECO:0000256" key="13">
    <source>
        <dbReference type="ARBA" id="ARBA00049902"/>
    </source>
</evidence>
<dbReference type="GO" id="GO:0009002">
    <property type="term" value="F:serine-type D-Ala-D-Ala carboxypeptidase activity"/>
    <property type="evidence" value="ECO:0007669"/>
    <property type="project" value="UniProtKB-EC"/>
</dbReference>
<evidence type="ECO:0000256" key="12">
    <source>
        <dbReference type="ARBA" id="ARBA00034000"/>
    </source>
</evidence>
<comment type="caution">
    <text evidence="18">The sequence shown here is derived from an EMBL/GenBank/DDBJ whole genome shotgun (WGS) entry which is preliminary data.</text>
</comment>
<dbReference type="InterPro" id="IPR012338">
    <property type="entry name" value="Beta-lactam/transpept-like"/>
</dbReference>
<keyword evidence="10" id="KW-0511">Multifunctional enzyme</keyword>
<accession>A0A6P1D958</accession>
<dbReference type="Gene3D" id="1.10.3810.10">
    <property type="entry name" value="Biosynthetic peptidoglycan transglycosylase-like"/>
    <property type="match status" value="1"/>
</dbReference>
<proteinExistence type="inferred from homology"/>
<keyword evidence="9" id="KW-0573">Peptidoglycan synthesis</keyword>
<dbReference type="Proteomes" id="UP000468928">
    <property type="component" value="Unassembled WGS sequence"/>
</dbReference>
<dbReference type="GO" id="GO:0009252">
    <property type="term" value="P:peptidoglycan biosynthetic process"/>
    <property type="evidence" value="ECO:0007669"/>
    <property type="project" value="UniProtKB-KW"/>
</dbReference>
<dbReference type="InterPro" id="IPR001264">
    <property type="entry name" value="Glyco_trans_51"/>
</dbReference>
<evidence type="ECO:0000256" key="11">
    <source>
        <dbReference type="ARBA" id="ARBA00023316"/>
    </source>
</evidence>
<dbReference type="PANTHER" id="PTHR32282">
    <property type="entry name" value="BINDING PROTEIN TRANSPEPTIDASE, PUTATIVE-RELATED"/>
    <property type="match status" value="1"/>
</dbReference>
<keyword evidence="15" id="KW-1133">Transmembrane helix</keyword>
<evidence type="ECO:0000256" key="2">
    <source>
        <dbReference type="ARBA" id="ARBA00007739"/>
    </source>
</evidence>
<feature type="transmembrane region" description="Helical" evidence="15">
    <location>
        <begin position="67"/>
        <end position="88"/>
    </location>
</feature>